<evidence type="ECO:0008006" key="3">
    <source>
        <dbReference type="Google" id="ProtNLM"/>
    </source>
</evidence>
<dbReference type="Proteomes" id="UP000182882">
    <property type="component" value="Unassembled WGS sequence"/>
</dbReference>
<evidence type="ECO:0000313" key="2">
    <source>
        <dbReference type="Proteomes" id="UP000182882"/>
    </source>
</evidence>
<dbReference type="EMBL" id="FNLN01000013">
    <property type="protein sequence ID" value="SDT95037.1"/>
    <property type="molecule type" value="Genomic_DNA"/>
</dbReference>
<reference evidence="2" key="1">
    <citation type="submission" date="2016-10" db="EMBL/GenBank/DDBJ databases">
        <authorList>
            <person name="Varghese N."/>
            <person name="Submissions S."/>
        </authorList>
    </citation>
    <scope>NUCLEOTIDE SEQUENCE [LARGE SCALE GENOMIC DNA]</scope>
    <source>
        <strain evidence="2">Nm10</strain>
    </source>
</reference>
<name>A0A1H2EIV2_9PROT</name>
<dbReference type="RefSeq" id="WP_062558013.1">
    <property type="nucleotide sequence ID" value="NZ_CP013341.1"/>
</dbReference>
<proteinExistence type="predicted"/>
<evidence type="ECO:0000313" key="1">
    <source>
        <dbReference type="EMBL" id="SDT95037.1"/>
    </source>
</evidence>
<organism evidence="1 2">
    <name type="scientific">Nitrosomonas ureae</name>
    <dbReference type="NCBI Taxonomy" id="44577"/>
    <lineage>
        <taxon>Bacteria</taxon>
        <taxon>Pseudomonadati</taxon>
        <taxon>Pseudomonadota</taxon>
        <taxon>Betaproteobacteria</taxon>
        <taxon>Nitrosomonadales</taxon>
        <taxon>Nitrosomonadaceae</taxon>
        <taxon>Nitrosomonas</taxon>
    </lineage>
</organism>
<accession>A0A1H2EIV2</accession>
<dbReference type="AlphaFoldDB" id="A0A1H2EIV2"/>
<gene>
    <name evidence="1" type="ORF">SAMN05216406_11317</name>
</gene>
<dbReference type="KEGG" id="nur:ATY38_03145"/>
<dbReference type="InterPro" id="IPR027417">
    <property type="entry name" value="P-loop_NTPase"/>
</dbReference>
<sequence>MNKNDNLLPQLKAFHNTLQNSLPLEFDSPLYVPILQQNPASDPILQLSHRIDFAESESVNLLTGFRGNGKSTELRRLKHLLENQGHIVILTNMQQYVLMTKPLELGDFLLSLIAALADRAVSDHSIGILADSPLARLWSFLTETKIEIEKAEVEGNLGVATAKIGARLQRDANFKKQVQEKLRGNLDGLVQKAHLYIRDLVNALKKGNTDKKIVLLVDSLEQIRGVGDDAQSVYDSIVELFSGQAANLALPGLHVVYTVPPFLIPRAPNIARNLGANPICIWPNIHVRNKKGEEDHSGLEIMQEIIQRRYSEWLKFYTQKQLFRLASLSGGDIRDYFRLVCEGLLGLSAARSVNQQPKPEIVNDDMLNRAIVQLTNEFQPIPESDKQQLKKIHHSKQHALDGMDDLPTLTRFLDANMIMNYVNGEPWYDVHPVLVKLLLQ</sequence>
<protein>
    <recommendedName>
        <fullName evidence="3">AAA ATPase domain-containing protein</fullName>
    </recommendedName>
</protein>
<dbReference type="SUPFAM" id="SSF52540">
    <property type="entry name" value="P-loop containing nucleoside triphosphate hydrolases"/>
    <property type="match status" value="1"/>
</dbReference>
<keyword evidence="2" id="KW-1185">Reference proteome</keyword>